<evidence type="ECO:0000313" key="1">
    <source>
        <dbReference type="EMBL" id="GER37237.1"/>
    </source>
</evidence>
<keyword evidence="1" id="KW-0418">Kinase</keyword>
<name>A0A5A7PYP4_STRAF</name>
<dbReference type="GO" id="GO:0016301">
    <property type="term" value="F:kinase activity"/>
    <property type="evidence" value="ECO:0007669"/>
    <property type="project" value="UniProtKB-KW"/>
</dbReference>
<evidence type="ECO:0000313" key="2">
    <source>
        <dbReference type="Proteomes" id="UP000325081"/>
    </source>
</evidence>
<proteinExistence type="predicted"/>
<accession>A0A5A7PYP4</accession>
<dbReference type="InterPro" id="IPR011009">
    <property type="entry name" value="Kinase-like_dom_sf"/>
</dbReference>
<dbReference type="Gene3D" id="3.30.200.20">
    <property type="entry name" value="Phosphorylase Kinase, domain 1"/>
    <property type="match status" value="1"/>
</dbReference>
<gene>
    <name evidence="1" type="ORF">STAS_13640</name>
</gene>
<dbReference type="OrthoDB" id="4062651at2759"/>
<dbReference type="Proteomes" id="UP000325081">
    <property type="component" value="Unassembled WGS sequence"/>
</dbReference>
<organism evidence="1 2">
    <name type="scientific">Striga asiatica</name>
    <name type="common">Asiatic witchweed</name>
    <name type="synonym">Buchnera asiatica</name>
    <dbReference type="NCBI Taxonomy" id="4170"/>
    <lineage>
        <taxon>Eukaryota</taxon>
        <taxon>Viridiplantae</taxon>
        <taxon>Streptophyta</taxon>
        <taxon>Embryophyta</taxon>
        <taxon>Tracheophyta</taxon>
        <taxon>Spermatophyta</taxon>
        <taxon>Magnoliopsida</taxon>
        <taxon>eudicotyledons</taxon>
        <taxon>Gunneridae</taxon>
        <taxon>Pentapetalae</taxon>
        <taxon>asterids</taxon>
        <taxon>lamiids</taxon>
        <taxon>Lamiales</taxon>
        <taxon>Orobanchaceae</taxon>
        <taxon>Buchnereae</taxon>
        <taxon>Striga</taxon>
    </lineage>
</organism>
<dbReference type="SUPFAM" id="SSF56112">
    <property type="entry name" value="Protein kinase-like (PK-like)"/>
    <property type="match status" value="1"/>
</dbReference>
<dbReference type="EMBL" id="BKCP01005306">
    <property type="protein sequence ID" value="GER37237.1"/>
    <property type="molecule type" value="Genomic_DNA"/>
</dbReference>
<protein>
    <submittedName>
        <fullName evidence="1">Kinase family protein</fullName>
    </submittedName>
</protein>
<dbReference type="AlphaFoldDB" id="A0A5A7PYP4"/>
<keyword evidence="1" id="KW-0808">Transferase</keyword>
<reference evidence="2" key="1">
    <citation type="journal article" date="2019" name="Curr. Biol.">
        <title>Genome Sequence of Striga asiatica Provides Insight into the Evolution of Plant Parasitism.</title>
        <authorList>
            <person name="Yoshida S."/>
            <person name="Kim S."/>
            <person name="Wafula E.K."/>
            <person name="Tanskanen J."/>
            <person name="Kim Y.M."/>
            <person name="Honaas L."/>
            <person name="Yang Z."/>
            <person name="Spallek T."/>
            <person name="Conn C.E."/>
            <person name="Ichihashi Y."/>
            <person name="Cheong K."/>
            <person name="Cui S."/>
            <person name="Der J.P."/>
            <person name="Gundlach H."/>
            <person name="Jiao Y."/>
            <person name="Hori C."/>
            <person name="Ishida J.K."/>
            <person name="Kasahara H."/>
            <person name="Kiba T."/>
            <person name="Kim M.S."/>
            <person name="Koo N."/>
            <person name="Laohavisit A."/>
            <person name="Lee Y.H."/>
            <person name="Lumba S."/>
            <person name="McCourt P."/>
            <person name="Mortimer J.C."/>
            <person name="Mutuku J.M."/>
            <person name="Nomura T."/>
            <person name="Sasaki-Sekimoto Y."/>
            <person name="Seto Y."/>
            <person name="Wang Y."/>
            <person name="Wakatake T."/>
            <person name="Sakakibara H."/>
            <person name="Demura T."/>
            <person name="Yamaguchi S."/>
            <person name="Yoneyama K."/>
            <person name="Manabe R.I."/>
            <person name="Nelson D.C."/>
            <person name="Schulman A.H."/>
            <person name="Timko M.P."/>
            <person name="dePamphilis C.W."/>
            <person name="Choi D."/>
            <person name="Shirasu K."/>
        </authorList>
    </citation>
    <scope>NUCLEOTIDE SEQUENCE [LARGE SCALE GENOMIC DNA]</scope>
    <source>
        <strain evidence="2">cv. UVA1</strain>
    </source>
</reference>
<comment type="caution">
    <text evidence="1">The sequence shown here is derived from an EMBL/GenBank/DDBJ whole genome shotgun (WGS) entry which is preliminary data.</text>
</comment>
<sequence>MYMEIIFILLSEVRKPCFQLEKPNPKEKIDFKNIASDINDPNSVFCTSDLSNSKMASYLHVFMLIQLKVMTNNFSSCNFLGEGEFGSVYKAFADDKYRPGLDEHRLLVYDHIARGSLENHKHI</sequence>
<keyword evidence="2" id="KW-1185">Reference proteome</keyword>